<dbReference type="EMBL" id="CM008048">
    <property type="protein sequence ID" value="PVH63017.1"/>
    <property type="molecule type" value="Genomic_DNA"/>
</dbReference>
<reference evidence="1" key="1">
    <citation type="submission" date="2018-04" db="EMBL/GenBank/DDBJ databases">
        <title>WGS assembly of Panicum hallii.</title>
        <authorList>
            <person name="Lovell J."/>
            <person name="Jenkins J."/>
            <person name="Lowry D."/>
            <person name="Mamidi S."/>
            <person name="Sreedasyam A."/>
            <person name="Weng X."/>
            <person name="Barry K."/>
            <person name="Bonette J."/>
            <person name="Campitelli B."/>
            <person name="Daum C."/>
            <person name="Gordon S."/>
            <person name="Gould B."/>
            <person name="Lipzen A."/>
            <person name="Macqueen A."/>
            <person name="Palacio-Mejia J."/>
            <person name="Plott C."/>
            <person name="Shakirov E."/>
            <person name="Shu S."/>
            <person name="Yoshinaga Y."/>
            <person name="Zane M."/>
            <person name="Rokhsar D."/>
            <person name="Grimwood J."/>
            <person name="Schmutz J."/>
            <person name="Juenger T."/>
        </authorList>
    </citation>
    <scope>NUCLEOTIDE SEQUENCE [LARGE SCALE GENOMIC DNA]</scope>
    <source>
        <strain evidence="1">FIL2</strain>
    </source>
</reference>
<proteinExistence type="predicted"/>
<dbReference type="Proteomes" id="UP000243499">
    <property type="component" value="Chromosome 3"/>
</dbReference>
<gene>
    <name evidence="1" type="ORF">PAHAL_3G454500</name>
</gene>
<accession>A0A2T8KLE8</accession>
<evidence type="ECO:0000313" key="1">
    <source>
        <dbReference type="EMBL" id="PVH63017.1"/>
    </source>
</evidence>
<dbReference type="AlphaFoldDB" id="A0A2T8KLE8"/>
<sequence>MNLMDINQRTRSNTVLEVNEPCNMALEPEKAFAIFFYEFAKTENFGKKNKKLGSGRGRFEETYKKQNSFLICN</sequence>
<organism evidence="1">
    <name type="scientific">Panicum hallii</name>
    <dbReference type="NCBI Taxonomy" id="206008"/>
    <lineage>
        <taxon>Eukaryota</taxon>
        <taxon>Viridiplantae</taxon>
        <taxon>Streptophyta</taxon>
        <taxon>Embryophyta</taxon>
        <taxon>Tracheophyta</taxon>
        <taxon>Spermatophyta</taxon>
        <taxon>Magnoliopsida</taxon>
        <taxon>Liliopsida</taxon>
        <taxon>Poales</taxon>
        <taxon>Poaceae</taxon>
        <taxon>PACMAD clade</taxon>
        <taxon>Panicoideae</taxon>
        <taxon>Panicodae</taxon>
        <taxon>Paniceae</taxon>
        <taxon>Panicinae</taxon>
        <taxon>Panicum</taxon>
        <taxon>Panicum sect. Panicum</taxon>
    </lineage>
</organism>
<protein>
    <submittedName>
        <fullName evidence="1">Uncharacterized protein</fullName>
    </submittedName>
</protein>
<name>A0A2T8KLE8_9POAL</name>
<dbReference type="Gramene" id="PVH63017">
    <property type="protein sequence ID" value="PVH63017"/>
    <property type="gene ID" value="PAHAL_3G454500"/>
</dbReference>